<dbReference type="PANTHER" id="PTHR38767:SF1">
    <property type="entry name" value="DNA POLYMERASE III SUBUNIT CHI"/>
    <property type="match status" value="1"/>
</dbReference>
<proteinExistence type="predicted"/>
<dbReference type="GO" id="GO:0032298">
    <property type="term" value="P:positive regulation of DNA-templated DNA replication initiation"/>
    <property type="evidence" value="ECO:0007669"/>
    <property type="project" value="TreeGrafter"/>
</dbReference>
<reference evidence="2" key="1">
    <citation type="submission" date="2016-10" db="EMBL/GenBank/DDBJ databases">
        <authorList>
            <person name="Varghese N."/>
            <person name="Submissions S."/>
        </authorList>
    </citation>
    <scope>NUCLEOTIDE SEQUENCE [LARGE SCALE GENOMIC DNA]</scope>
    <source>
        <strain evidence="2">DSM 11526</strain>
    </source>
</reference>
<sequence length="143" mass="16423">MSRADYYILPDTEPESRAAFLCRLCEKILGLGMRVFISTEHETAARQLDQQLWTARPQSFVPHVLLGGLPASPIEIGWGEQLPNHREVFINLSGRLPDTAFEFERIVEIVIQTPEVLAATRENYARCRDHGLELHRTDMRHRS</sequence>
<protein>
    <submittedName>
        <fullName evidence="1">DNA polymerase III, chi subunit</fullName>
    </submittedName>
</protein>
<dbReference type="PANTHER" id="PTHR38767">
    <property type="entry name" value="DNA POLYMERASE III SUBUNIT CHI"/>
    <property type="match status" value="1"/>
</dbReference>
<dbReference type="GO" id="GO:0006260">
    <property type="term" value="P:DNA replication"/>
    <property type="evidence" value="ECO:0007669"/>
    <property type="project" value="InterPro"/>
</dbReference>
<dbReference type="GO" id="GO:0003887">
    <property type="term" value="F:DNA-directed DNA polymerase activity"/>
    <property type="evidence" value="ECO:0007669"/>
    <property type="project" value="InterPro"/>
</dbReference>
<evidence type="ECO:0000313" key="2">
    <source>
        <dbReference type="Proteomes" id="UP000242469"/>
    </source>
</evidence>
<name>A0A1H4GUL1_9GAMM</name>
<dbReference type="STRING" id="1122198.SAMN02745729_12057"/>
<evidence type="ECO:0000313" key="1">
    <source>
        <dbReference type="EMBL" id="SEB13234.1"/>
    </source>
</evidence>
<dbReference type="SUPFAM" id="SSF102400">
    <property type="entry name" value="DNA polymerase III chi subunit"/>
    <property type="match status" value="1"/>
</dbReference>
<dbReference type="AlphaFoldDB" id="A0A1H4GUL1"/>
<gene>
    <name evidence="1" type="ORF">SAMN02745729_12057</name>
</gene>
<dbReference type="EMBL" id="FNRJ01000020">
    <property type="protein sequence ID" value="SEB13234.1"/>
    <property type="molecule type" value="Genomic_DNA"/>
</dbReference>
<dbReference type="InterPro" id="IPR036768">
    <property type="entry name" value="PolIII_chi_sf"/>
</dbReference>
<dbReference type="Proteomes" id="UP000242469">
    <property type="component" value="Unassembled WGS sequence"/>
</dbReference>
<dbReference type="OrthoDB" id="5297568at2"/>
<keyword evidence="2" id="KW-1185">Reference proteome</keyword>
<dbReference type="RefSeq" id="WP_091827837.1">
    <property type="nucleotide sequence ID" value="NZ_FNRJ01000020.1"/>
</dbReference>
<dbReference type="InterPro" id="IPR007459">
    <property type="entry name" value="DNA_pol3_chi"/>
</dbReference>
<dbReference type="GO" id="GO:0003677">
    <property type="term" value="F:DNA binding"/>
    <property type="evidence" value="ECO:0007669"/>
    <property type="project" value="InterPro"/>
</dbReference>
<accession>A0A1H4GUL1</accession>
<dbReference type="Gene3D" id="3.40.50.10110">
    <property type="entry name" value="DNA polymerase III subunit chi"/>
    <property type="match status" value="1"/>
</dbReference>
<dbReference type="Pfam" id="PF04364">
    <property type="entry name" value="DNA_pol3_chi"/>
    <property type="match status" value="1"/>
</dbReference>
<organism evidence="1 2">
    <name type="scientific">Marinobacterium iners DSM 11526</name>
    <dbReference type="NCBI Taxonomy" id="1122198"/>
    <lineage>
        <taxon>Bacteria</taxon>
        <taxon>Pseudomonadati</taxon>
        <taxon>Pseudomonadota</taxon>
        <taxon>Gammaproteobacteria</taxon>
        <taxon>Oceanospirillales</taxon>
        <taxon>Oceanospirillaceae</taxon>
        <taxon>Marinobacterium</taxon>
    </lineage>
</organism>